<dbReference type="EMBL" id="JADQDO010000017">
    <property type="protein sequence ID" value="MBF9235604.1"/>
    <property type="molecule type" value="Genomic_DNA"/>
</dbReference>
<accession>A0A931BVR1</accession>
<dbReference type="Proteomes" id="UP000599312">
    <property type="component" value="Unassembled WGS sequence"/>
</dbReference>
<sequence length="97" mass="10581">METTSPVYDPYFCASGHILDYDKTIPVCRSPARTQVVDCPVEGDEGPTPPLGGPVRVIEGGKEVCKDFEFSAVKTNEKPSYIDVTVAATGQKTRIRF</sequence>
<name>A0A931BVR1_9HYPH</name>
<gene>
    <name evidence="1" type="ORF">I2H38_19770</name>
</gene>
<organism evidence="1 2">
    <name type="scientific">Microvirga alba</name>
    <dbReference type="NCBI Taxonomy" id="2791025"/>
    <lineage>
        <taxon>Bacteria</taxon>
        <taxon>Pseudomonadati</taxon>
        <taxon>Pseudomonadota</taxon>
        <taxon>Alphaproteobacteria</taxon>
        <taxon>Hyphomicrobiales</taxon>
        <taxon>Methylobacteriaceae</taxon>
        <taxon>Microvirga</taxon>
    </lineage>
</organism>
<dbReference type="AlphaFoldDB" id="A0A931BVR1"/>
<reference evidence="1" key="1">
    <citation type="submission" date="2020-11" db="EMBL/GenBank/DDBJ databases">
        <authorList>
            <person name="Kim M.K."/>
        </authorList>
    </citation>
    <scope>NUCLEOTIDE SEQUENCE</scope>
    <source>
        <strain evidence="1">BT350</strain>
    </source>
</reference>
<protein>
    <submittedName>
        <fullName evidence="1">Uncharacterized protein</fullName>
    </submittedName>
</protein>
<dbReference type="RefSeq" id="WP_196273600.1">
    <property type="nucleotide sequence ID" value="NZ_JADQDO010000017.1"/>
</dbReference>
<comment type="caution">
    <text evidence="1">The sequence shown here is derived from an EMBL/GenBank/DDBJ whole genome shotgun (WGS) entry which is preliminary data.</text>
</comment>
<evidence type="ECO:0000313" key="1">
    <source>
        <dbReference type="EMBL" id="MBF9235604.1"/>
    </source>
</evidence>
<proteinExistence type="predicted"/>
<evidence type="ECO:0000313" key="2">
    <source>
        <dbReference type="Proteomes" id="UP000599312"/>
    </source>
</evidence>
<keyword evidence="2" id="KW-1185">Reference proteome</keyword>